<keyword evidence="2" id="KW-1185">Reference proteome</keyword>
<evidence type="ECO:0000313" key="2">
    <source>
        <dbReference type="Proteomes" id="UP000005974"/>
    </source>
</evidence>
<organism evidence="1 2">
    <name type="scientific">Phocaeicola dorei CL02T12C06</name>
    <dbReference type="NCBI Taxonomy" id="997876"/>
    <lineage>
        <taxon>Bacteria</taxon>
        <taxon>Pseudomonadati</taxon>
        <taxon>Bacteroidota</taxon>
        <taxon>Bacteroidia</taxon>
        <taxon>Bacteroidales</taxon>
        <taxon>Bacteroidaceae</taxon>
        <taxon>Phocaeicola</taxon>
    </lineage>
</organism>
<protein>
    <recommendedName>
        <fullName evidence="3">PD-(D/E)XK motif protein</fullName>
    </recommendedName>
</protein>
<comment type="caution">
    <text evidence="1">The sequence shown here is derived from an EMBL/GenBank/DDBJ whole genome shotgun (WGS) entry which is preliminary data.</text>
</comment>
<evidence type="ECO:0008006" key="3">
    <source>
        <dbReference type="Google" id="ProtNLM"/>
    </source>
</evidence>
<dbReference type="Proteomes" id="UP000005974">
    <property type="component" value="Unassembled WGS sequence"/>
</dbReference>
<accession>I9F748</accession>
<dbReference type="HOGENOM" id="CLU_072996_0_0_10"/>
<dbReference type="Pfam" id="PF14390">
    <property type="entry name" value="DUF4420"/>
    <property type="match status" value="1"/>
</dbReference>
<gene>
    <name evidence="1" type="ORF">HMPREF1064_03904</name>
</gene>
<sequence length="317" mass="36010">MGSHSQSANCYTVINVPFSKTHKLGVGIDDRPMFFIRSSITDNAPNINLELITVQFNELCRLKKDTESKFVNENYYTVITLKSKQIDYIEYFLDVVCIVLEKLGDFPSQQDLLNEIQKLVELFRRFSRPPIKTIQGLWAELFVIEHSSNPSYLVKSWHTTTSDIFDFNDGTDKLEVKSTSRINRVHRFSHNQLTPNESSIVVIASLCVQQSGVGKTVLDLMDAIEPNLENAELRFQLADMISKTLGSDFEKACEYCFDYALACDTYQKYNCKDIPSLDNSSIPAEISDIHYDCDLSKVTPLGVPSEIFPNSKLIKSL</sequence>
<dbReference type="InterPro" id="IPR025534">
    <property type="entry name" value="DUF4420"/>
</dbReference>
<dbReference type="OrthoDB" id="1403541at2"/>
<name>I9F748_9BACT</name>
<dbReference type="AlphaFoldDB" id="I9F748"/>
<proteinExistence type="predicted"/>
<evidence type="ECO:0000313" key="1">
    <source>
        <dbReference type="EMBL" id="EIY28904.1"/>
    </source>
</evidence>
<dbReference type="EMBL" id="AGXJ01000074">
    <property type="protein sequence ID" value="EIY28904.1"/>
    <property type="molecule type" value="Genomic_DNA"/>
</dbReference>
<reference evidence="1 2" key="1">
    <citation type="submission" date="2012-02" db="EMBL/GenBank/DDBJ databases">
        <title>The Genome Sequence of Bacteroides dorei CL02T12C06.</title>
        <authorList>
            <consortium name="The Broad Institute Genome Sequencing Platform"/>
            <person name="Earl A."/>
            <person name="Ward D."/>
            <person name="Feldgarden M."/>
            <person name="Gevers D."/>
            <person name="Zitomersky N.L."/>
            <person name="Coyne M.J."/>
            <person name="Comstock L.E."/>
            <person name="Young S.K."/>
            <person name="Zeng Q."/>
            <person name="Gargeya S."/>
            <person name="Fitzgerald M."/>
            <person name="Haas B."/>
            <person name="Abouelleil A."/>
            <person name="Alvarado L."/>
            <person name="Arachchi H.M."/>
            <person name="Berlin A."/>
            <person name="Chapman S.B."/>
            <person name="Gearin G."/>
            <person name="Goldberg J."/>
            <person name="Griggs A."/>
            <person name="Gujja S."/>
            <person name="Hansen M."/>
            <person name="Heiman D."/>
            <person name="Howarth C."/>
            <person name="Larimer J."/>
            <person name="Lui A."/>
            <person name="MacDonald P.J.P."/>
            <person name="McCowen C."/>
            <person name="Montmayeur A."/>
            <person name="Murphy C."/>
            <person name="Neiman D."/>
            <person name="Pearson M."/>
            <person name="Priest M."/>
            <person name="Roberts A."/>
            <person name="Saif S."/>
            <person name="Shea T."/>
            <person name="Sisk P."/>
            <person name="Stolte C."/>
            <person name="Sykes S."/>
            <person name="Wortman J."/>
            <person name="Nusbaum C."/>
            <person name="Birren B."/>
        </authorList>
    </citation>
    <scope>NUCLEOTIDE SEQUENCE [LARGE SCALE GENOMIC DNA]</scope>
    <source>
        <strain evidence="1 2">CL02T12C06</strain>
    </source>
</reference>
<dbReference type="PATRIC" id="fig|997876.3.peg.4077"/>